<gene>
    <name evidence="1" type="ORF">WA026_021076</name>
</gene>
<proteinExistence type="predicted"/>
<dbReference type="AlphaFoldDB" id="A0AAW1V1K8"/>
<accession>A0AAW1V1K8</accession>
<comment type="caution">
    <text evidence="1">The sequence shown here is derived from an EMBL/GenBank/DDBJ whole genome shotgun (WGS) entry which is preliminary data.</text>
</comment>
<sequence length="149" mass="17606">MASMEFLIKRIVLLSISSMTWVFCRPHIRRGRRWSVIKMYLISQVQVFFEMCSRNVRESNLLVIEVLFFNSGCSEILTKVFEGREVIDGEGGRGTSWTRISECWYSRKRVGLTGVNTRISQDAENRYRVKHQRKLPSLRRMKKIRPRTS</sequence>
<evidence type="ECO:0000313" key="2">
    <source>
        <dbReference type="Proteomes" id="UP001431783"/>
    </source>
</evidence>
<reference evidence="1 2" key="1">
    <citation type="submission" date="2023-03" db="EMBL/GenBank/DDBJ databases">
        <title>Genome insight into feeding habits of ladybird beetles.</title>
        <authorList>
            <person name="Li H.-S."/>
            <person name="Huang Y.-H."/>
            <person name="Pang H."/>
        </authorList>
    </citation>
    <scope>NUCLEOTIDE SEQUENCE [LARGE SCALE GENOMIC DNA]</scope>
    <source>
        <strain evidence="1">SYSU_2023b</strain>
        <tissue evidence="1">Whole body</tissue>
    </source>
</reference>
<organism evidence="1 2">
    <name type="scientific">Henosepilachna vigintioctopunctata</name>
    <dbReference type="NCBI Taxonomy" id="420089"/>
    <lineage>
        <taxon>Eukaryota</taxon>
        <taxon>Metazoa</taxon>
        <taxon>Ecdysozoa</taxon>
        <taxon>Arthropoda</taxon>
        <taxon>Hexapoda</taxon>
        <taxon>Insecta</taxon>
        <taxon>Pterygota</taxon>
        <taxon>Neoptera</taxon>
        <taxon>Endopterygota</taxon>
        <taxon>Coleoptera</taxon>
        <taxon>Polyphaga</taxon>
        <taxon>Cucujiformia</taxon>
        <taxon>Coccinelloidea</taxon>
        <taxon>Coccinellidae</taxon>
        <taxon>Epilachninae</taxon>
        <taxon>Epilachnini</taxon>
        <taxon>Henosepilachna</taxon>
    </lineage>
</organism>
<dbReference type="EMBL" id="JARQZJ010000106">
    <property type="protein sequence ID" value="KAK9887233.1"/>
    <property type="molecule type" value="Genomic_DNA"/>
</dbReference>
<dbReference type="Proteomes" id="UP001431783">
    <property type="component" value="Unassembled WGS sequence"/>
</dbReference>
<protein>
    <submittedName>
        <fullName evidence="1">Uncharacterized protein</fullName>
    </submittedName>
</protein>
<keyword evidence="2" id="KW-1185">Reference proteome</keyword>
<name>A0AAW1V1K8_9CUCU</name>
<evidence type="ECO:0000313" key="1">
    <source>
        <dbReference type="EMBL" id="KAK9887233.1"/>
    </source>
</evidence>